<evidence type="ECO:0000256" key="3">
    <source>
        <dbReference type="ARBA" id="ARBA00022989"/>
    </source>
</evidence>
<evidence type="ECO:0000313" key="5">
    <source>
        <dbReference type="EMBL" id="PKB97901.1"/>
    </source>
</evidence>
<accession>A0A2N0NTK4</accession>
<comment type="subcellular location">
    <subcellularLocation>
        <location evidence="1">Membrane</location>
        <topology evidence="1">Multi-pass membrane protein</topology>
    </subcellularLocation>
</comment>
<keyword evidence="4" id="KW-0472">Membrane</keyword>
<dbReference type="GO" id="GO:0016020">
    <property type="term" value="C:membrane"/>
    <property type="evidence" value="ECO:0007669"/>
    <property type="project" value="UniProtKB-SubCell"/>
</dbReference>
<organism evidence="5 7">
    <name type="scientific">Rhizophagus irregularis</name>
    <dbReference type="NCBI Taxonomy" id="588596"/>
    <lineage>
        <taxon>Eukaryota</taxon>
        <taxon>Fungi</taxon>
        <taxon>Fungi incertae sedis</taxon>
        <taxon>Mucoromycota</taxon>
        <taxon>Glomeromycotina</taxon>
        <taxon>Glomeromycetes</taxon>
        <taxon>Glomerales</taxon>
        <taxon>Glomeraceae</taxon>
        <taxon>Rhizophagus</taxon>
    </lineage>
</organism>
<evidence type="ECO:0000256" key="1">
    <source>
        <dbReference type="ARBA" id="ARBA00004141"/>
    </source>
</evidence>
<comment type="caution">
    <text evidence="5">The sequence shown here is derived from an EMBL/GenBank/DDBJ whole genome shotgun (WGS) entry which is preliminary data.</text>
</comment>
<gene>
    <name evidence="5" type="ORF">RhiirA5_301470</name>
    <name evidence="6" type="ORF">RhiirA5_462107</name>
</gene>
<dbReference type="Pfam" id="PF00153">
    <property type="entry name" value="Mito_carr"/>
    <property type="match status" value="1"/>
</dbReference>
<dbReference type="EMBL" id="LLXJ01002928">
    <property type="protein sequence ID" value="PKB97901.1"/>
    <property type="molecule type" value="Genomic_DNA"/>
</dbReference>
<name>A0A2N0NTK4_9GLOM</name>
<dbReference type="VEuPathDB" id="FungiDB:FUN_004451"/>
<dbReference type="Gene3D" id="1.50.40.10">
    <property type="entry name" value="Mitochondrial carrier domain"/>
    <property type="match status" value="1"/>
</dbReference>
<evidence type="ECO:0000313" key="7">
    <source>
        <dbReference type="Proteomes" id="UP000232722"/>
    </source>
</evidence>
<protein>
    <submittedName>
        <fullName evidence="5">Uncharacterized protein</fullName>
    </submittedName>
</protein>
<reference evidence="5 7" key="1">
    <citation type="submission" date="2016-04" db="EMBL/GenBank/DDBJ databases">
        <title>Genome analyses suggest a sexual origin of heterokaryosis in a supposedly ancient asexual fungus.</title>
        <authorList>
            <person name="Ropars J."/>
            <person name="Sedzielewska K."/>
            <person name="Noel J."/>
            <person name="Charron P."/>
            <person name="Farinelli L."/>
            <person name="Marton T."/>
            <person name="Kruger M."/>
            <person name="Pelin A."/>
            <person name="Brachmann A."/>
            <person name="Corradi N."/>
        </authorList>
    </citation>
    <scope>NUCLEOTIDE SEQUENCE [LARGE SCALE GENOMIC DNA]</scope>
    <source>
        <strain evidence="5 7">A5</strain>
    </source>
</reference>
<dbReference type="VEuPathDB" id="FungiDB:RhiirFUN_006624"/>
<dbReference type="VEuPathDB" id="FungiDB:RhiirA1_408038"/>
<dbReference type="InterPro" id="IPR023395">
    <property type="entry name" value="MCP_dom_sf"/>
</dbReference>
<evidence type="ECO:0000256" key="4">
    <source>
        <dbReference type="ARBA" id="ARBA00023136"/>
    </source>
</evidence>
<dbReference type="EMBL" id="LLXJ01002240">
    <property type="protein sequence ID" value="PKB99324.1"/>
    <property type="molecule type" value="Genomic_DNA"/>
</dbReference>
<reference evidence="5 7" key="2">
    <citation type="submission" date="2017-09" db="EMBL/GenBank/DDBJ databases">
        <title>Extensive intraspecific genome diversity in a model arbuscular mycorrhizal fungus.</title>
        <authorList>
            <person name="Chen E.C."/>
            <person name="Morin E."/>
            <person name="Beaudet D."/>
            <person name="Noel J."/>
            <person name="Ndikumana S."/>
            <person name="Charron P."/>
            <person name="St-Onge C."/>
            <person name="Giorgi J."/>
            <person name="Grigoriev I.V."/>
            <person name="Roux C."/>
            <person name="Martin F.M."/>
            <person name="Corradi N."/>
        </authorList>
    </citation>
    <scope>NUCLEOTIDE SEQUENCE [LARGE SCALE GENOMIC DNA]</scope>
    <source>
        <strain evidence="5 7">A5</strain>
    </source>
</reference>
<evidence type="ECO:0000256" key="2">
    <source>
        <dbReference type="ARBA" id="ARBA00022692"/>
    </source>
</evidence>
<dbReference type="SUPFAM" id="SSF103506">
    <property type="entry name" value="Mitochondrial carrier"/>
    <property type="match status" value="1"/>
</dbReference>
<evidence type="ECO:0000313" key="6">
    <source>
        <dbReference type="EMBL" id="PKB99324.1"/>
    </source>
</evidence>
<dbReference type="AlphaFoldDB" id="A0A2N0NTK4"/>
<dbReference type="Proteomes" id="UP000232722">
    <property type="component" value="Unassembled WGS sequence"/>
</dbReference>
<keyword evidence="3" id="KW-1133">Transmembrane helix</keyword>
<proteinExistence type="predicted"/>
<sequence>MPKAGEKKNLSTHFLAGGGAGLCEAVCCHPLDTIKVRMQLSKKVSYQKNKKIPWIFNDPHLNRQFFFLTFSLSIKPP</sequence>
<dbReference type="InterPro" id="IPR018108">
    <property type="entry name" value="MCP_transmembrane"/>
</dbReference>
<keyword evidence="2" id="KW-0812">Transmembrane</keyword>